<sequence>MPNTLVSDTALISNAFYLEIDGAPLTMLISVSGLDISVEATDLRQTTATGQAVWTRTLGTKQKGGTLQMTRLAVVDTASDGIWKWFSDTSLKGSLEAARKNGSIVLYSSDGKELGRYNFTNGWISKIGLDQLDITSGNPLKESITLEIDLLERVK</sequence>
<evidence type="ECO:0000313" key="2">
    <source>
        <dbReference type="Proteomes" id="UP001197247"/>
    </source>
</evidence>
<name>A0ABS5TBK0_9ACTN</name>
<dbReference type="Pfam" id="PF06841">
    <property type="entry name" value="Phage_T4_gp19"/>
    <property type="match status" value="1"/>
</dbReference>
<organism evidence="1 2">
    <name type="scientific">Kineosporia corallincola</name>
    <dbReference type="NCBI Taxonomy" id="2835133"/>
    <lineage>
        <taxon>Bacteria</taxon>
        <taxon>Bacillati</taxon>
        <taxon>Actinomycetota</taxon>
        <taxon>Actinomycetes</taxon>
        <taxon>Kineosporiales</taxon>
        <taxon>Kineosporiaceae</taxon>
        <taxon>Kineosporia</taxon>
    </lineage>
</organism>
<dbReference type="RefSeq" id="WP_214154522.1">
    <property type="nucleotide sequence ID" value="NZ_JAHBAY010000002.1"/>
</dbReference>
<keyword evidence="2" id="KW-1185">Reference proteome</keyword>
<dbReference type="EMBL" id="JAHBAY010000002">
    <property type="protein sequence ID" value="MBT0768218.1"/>
    <property type="molecule type" value="Genomic_DNA"/>
</dbReference>
<dbReference type="InterPro" id="IPR010667">
    <property type="entry name" value="Phage_T4_Gp19"/>
</dbReference>
<dbReference type="PANTHER" id="PTHR38009:SF1">
    <property type="entry name" value="CONSERVED HYPOTHETICAL PHAGE TAIL PROTEIN"/>
    <property type="match status" value="1"/>
</dbReference>
<protein>
    <submittedName>
        <fullName evidence="1">Phage tail protein</fullName>
    </submittedName>
</protein>
<comment type="caution">
    <text evidence="1">The sequence shown here is derived from an EMBL/GenBank/DDBJ whole genome shotgun (WGS) entry which is preliminary data.</text>
</comment>
<dbReference type="Proteomes" id="UP001197247">
    <property type="component" value="Unassembled WGS sequence"/>
</dbReference>
<accession>A0ABS5TBK0</accession>
<dbReference type="PANTHER" id="PTHR38009">
    <property type="entry name" value="CONSERVED HYPOTHETICAL PHAGE TAIL PROTEIN"/>
    <property type="match status" value="1"/>
</dbReference>
<dbReference type="InterPro" id="IPR011747">
    <property type="entry name" value="CHP02241"/>
</dbReference>
<reference evidence="1 2" key="1">
    <citation type="submission" date="2021-05" db="EMBL/GenBank/DDBJ databases">
        <title>Kineosporia and Streptomyces sp. nov. two new marine actinobacteria isolated from Coral.</title>
        <authorList>
            <person name="Buangrab K."/>
            <person name="Sutthacheep M."/>
            <person name="Yeemin T."/>
            <person name="Harunari E."/>
            <person name="Igarashi Y."/>
            <person name="Kanchanasin P."/>
            <person name="Tanasupawat S."/>
            <person name="Phongsopitanun W."/>
        </authorList>
    </citation>
    <scope>NUCLEOTIDE SEQUENCE [LARGE SCALE GENOMIC DNA]</scope>
    <source>
        <strain evidence="1 2">J2-2</strain>
    </source>
</reference>
<gene>
    <name evidence="1" type="ORF">KIH74_04745</name>
</gene>
<evidence type="ECO:0000313" key="1">
    <source>
        <dbReference type="EMBL" id="MBT0768218.1"/>
    </source>
</evidence>
<proteinExistence type="predicted"/>